<comment type="caution">
    <text evidence="2">The sequence shown here is derived from an EMBL/GenBank/DDBJ whole genome shotgun (WGS) entry which is preliminary data.</text>
</comment>
<reference evidence="2" key="1">
    <citation type="journal article" date="2014" name="Int. J. Syst. Evol. Microbiol.">
        <title>Complete genome sequence of Corynebacterium casei LMG S-19264T (=DSM 44701T), isolated from a smear-ripened cheese.</title>
        <authorList>
            <consortium name="US DOE Joint Genome Institute (JGI-PGF)"/>
            <person name="Walter F."/>
            <person name="Albersmeier A."/>
            <person name="Kalinowski J."/>
            <person name="Ruckert C."/>
        </authorList>
    </citation>
    <scope>NUCLEOTIDE SEQUENCE</scope>
    <source>
        <strain evidence="2">CGMCC 1.12751</strain>
    </source>
</reference>
<evidence type="ECO:0000313" key="2">
    <source>
        <dbReference type="EMBL" id="GGG46599.1"/>
    </source>
</evidence>
<reference evidence="2" key="2">
    <citation type="submission" date="2020-09" db="EMBL/GenBank/DDBJ databases">
        <authorList>
            <person name="Sun Q."/>
            <person name="Zhou Y."/>
        </authorList>
    </citation>
    <scope>NUCLEOTIDE SEQUENCE</scope>
    <source>
        <strain evidence="2">CGMCC 1.12751</strain>
    </source>
</reference>
<evidence type="ECO:0000313" key="3">
    <source>
        <dbReference type="Proteomes" id="UP000625976"/>
    </source>
</evidence>
<feature type="domain" description="Bacteriophage T5 Orf172 DNA-binding" evidence="1">
    <location>
        <begin position="424"/>
        <end position="501"/>
    </location>
</feature>
<name>A0A917GI16_9FLAO</name>
<dbReference type="EMBL" id="BMFQ01000002">
    <property type="protein sequence ID" value="GGG46599.1"/>
    <property type="molecule type" value="Genomic_DNA"/>
</dbReference>
<sequence length="502" mass="58725">MNFLNKIFKSCKKSEEKLTDTPPEKTTESKLGEFNLLDYPEKDRDKSFYFYEYKKPDGEWINIGEPICKIRIGEGTGFGKFYGASIKATKEGVLEWIFKRDELLKSGNILYKIHQTGVYKNENSKENSEFKSYFAESKLSSFKKWLVADGSLVKENEDIYEYSGSILANARLVRLGAKINDSTTIHKSEKSGYIDLYFKKTLDIPKNQLMYVIRNDDNERINRKFINEPNIIIDEFSNSTIIKWKRVSSKFPIEGITTKSDDSSTTFLFSFNYIDNNDQIVFHFDPKQIKPKQFDKVFFLFENGEQIQFELTVNPSSSKNIRNEKITEYKGLITKSELELFSNYDFKKWKISLVSDKREILGGESSGDDYSTKNNIQIVIKKFATEYIDLVKHTIPDYQPTELKQNDSIKEVLTEFCFVYLMHDTRNDYYKIGISNNPEYREKTLQSEKPTIEMIASKKFPIRKIAESIEKALHDTYSEKRLRGEWFELDAKDVEHIIETLL</sequence>
<evidence type="ECO:0000259" key="1">
    <source>
        <dbReference type="SMART" id="SM00974"/>
    </source>
</evidence>
<proteinExistence type="predicted"/>
<dbReference type="Proteomes" id="UP000625976">
    <property type="component" value="Unassembled WGS sequence"/>
</dbReference>
<keyword evidence="3" id="KW-1185">Reference proteome</keyword>
<dbReference type="AlphaFoldDB" id="A0A917GI16"/>
<dbReference type="SMART" id="SM00974">
    <property type="entry name" value="T5orf172"/>
    <property type="match status" value="1"/>
</dbReference>
<dbReference type="RefSeq" id="WP_188463935.1">
    <property type="nucleotide sequence ID" value="NZ_BMFQ01000002.1"/>
</dbReference>
<dbReference type="InterPro" id="IPR018306">
    <property type="entry name" value="Phage_T5_Orf172_DNA-bd"/>
</dbReference>
<gene>
    <name evidence="2" type="ORF">GCM10010976_17600</name>
</gene>
<accession>A0A917GI16</accession>
<dbReference type="Pfam" id="PF13455">
    <property type="entry name" value="MUG113"/>
    <property type="match status" value="1"/>
</dbReference>
<organism evidence="2 3">
    <name type="scientific">Bizionia arctica</name>
    <dbReference type="NCBI Taxonomy" id="1495645"/>
    <lineage>
        <taxon>Bacteria</taxon>
        <taxon>Pseudomonadati</taxon>
        <taxon>Bacteroidota</taxon>
        <taxon>Flavobacteriia</taxon>
        <taxon>Flavobacteriales</taxon>
        <taxon>Flavobacteriaceae</taxon>
        <taxon>Bizionia</taxon>
    </lineage>
</organism>
<protein>
    <recommendedName>
        <fullName evidence="1">Bacteriophage T5 Orf172 DNA-binding domain-containing protein</fullName>
    </recommendedName>
</protein>